<keyword evidence="1" id="KW-0645">Protease</keyword>
<evidence type="ECO:0000313" key="8">
    <source>
        <dbReference type="Proteomes" id="UP001597393"/>
    </source>
</evidence>
<dbReference type="RefSeq" id="WP_380869168.1">
    <property type="nucleotide sequence ID" value="NZ_JBHUMA010000006.1"/>
</dbReference>
<evidence type="ECO:0000256" key="4">
    <source>
        <dbReference type="ARBA" id="ARBA00022833"/>
    </source>
</evidence>
<keyword evidence="4" id="KW-0862">Zinc</keyword>
<dbReference type="CDD" id="cd08071">
    <property type="entry name" value="MPN_DUF2466"/>
    <property type="match status" value="1"/>
</dbReference>
<dbReference type="Proteomes" id="UP001597393">
    <property type="component" value="Unassembled WGS sequence"/>
</dbReference>
<keyword evidence="2" id="KW-0479">Metal-binding</keyword>
<dbReference type="InterPro" id="IPR025657">
    <property type="entry name" value="RadC_JAB"/>
</dbReference>
<dbReference type="Gene3D" id="3.40.140.10">
    <property type="entry name" value="Cytidine Deaminase, domain 2"/>
    <property type="match status" value="1"/>
</dbReference>
<evidence type="ECO:0000256" key="1">
    <source>
        <dbReference type="ARBA" id="ARBA00022670"/>
    </source>
</evidence>
<name>A0ABW5NLX5_9SPHI</name>
<protein>
    <submittedName>
        <fullName evidence="7">JAB domain-containing protein</fullName>
    </submittedName>
</protein>
<evidence type="ECO:0000313" key="7">
    <source>
        <dbReference type="EMBL" id="MFD2599039.1"/>
    </source>
</evidence>
<evidence type="ECO:0000256" key="5">
    <source>
        <dbReference type="ARBA" id="ARBA00023049"/>
    </source>
</evidence>
<evidence type="ECO:0000256" key="3">
    <source>
        <dbReference type="ARBA" id="ARBA00022801"/>
    </source>
</evidence>
<dbReference type="EMBL" id="JBHUMA010000006">
    <property type="protein sequence ID" value="MFD2599039.1"/>
    <property type="molecule type" value="Genomic_DNA"/>
</dbReference>
<dbReference type="PROSITE" id="PS01302">
    <property type="entry name" value="UPF0758"/>
    <property type="match status" value="1"/>
</dbReference>
<dbReference type="Pfam" id="PF04002">
    <property type="entry name" value="RadC"/>
    <property type="match status" value="1"/>
</dbReference>
<dbReference type="PANTHER" id="PTHR30471">
    <property type="entry name" value="DNA REPAIR PROTEIN RADC"/>
    <property type="match status" value="1"/>
</dbReference>
<comment type="caution">
    <text evidence="7">The sequence shown here is derived from an EMBL/GenBank/DDBJ whole genome shotgun (WGS) entry which is preliminary data.</text>
</comment>
<dbReference type="InterPro" id="IPR020891">
    <property type="entry name" value="UPF0758_CS"/>
</dbReference>
<accession>A0ABW5NLX5</accession>
<dbReference type="InterPro" id="IPR037518">
    <property type="entry name" value="MPN"/>
</dbReference>
<reference evidence="8" key="1">
    <citation type="journal article" date="2019" name="Int. J. Syst. Evol. Microbiol.">
        <title>The Global Catalogue of Microorganisms (GCM) 10K type strain sequencing project: providing services to taxonomists for standard genome sequencing and annotation.</title>
        <authorList>
            <consortium name="The Broad Institute Genomics Platform"/>
            <consortium name="The Broad Institute Genome Sequencing Center for Infectious Disease"/>
            <person name="Wu L."/>
            <person name="Ma J."/>
        </authorList>
    </citation>
    <scope>NUCLEOTIDE SEQUENCE [LARGE SCALE GENOMIC DNA]</scope>
    <source>
        <strain evidence="8">KCTC 42248</strain>
    </source>
</reference>
<dbReference type="PANTHER" id="PTHR30471:SF3">
    <property type="entry name" value="UPF0758 PROTEIN YEES-RELATED"/>
    <property type="match status" value="1"/>
</dbReference>
<keyword evidence="5" id="KW-0482">Metalloprotease</keyword>
<evidence type="ECO:0000256" key="2">
    <source>
        <dbReference type="ARBA" id="ARBA00022723"/>
    </source>
</evidence>
<dbReference type="InterPro" id="IPR001405">
    <property type="entry name" value="UPF0758"/>
</dbReference>
<organism evidence="7 8">
    <name type="scientific">Sphingobacterium corticis</name>
    <dbReference type="NCBI Taxonomy" id="1812823"/>
    <lineage>
        <taxon>Bacteria</taxon>
        <taxon>Pseudomonadati</taxon>
        <taxon>Bacteroidota</taxon>
        <taxon>Sphingobacteriia</taxon>
        <taxon>Sphingobacteriales</taxon>
        <taxon>Sphingobacteriaceae</taxon>
        <taxon>Sphingobacterium</taxon>
    </lineage>
</organism>
<gene>
    <name evidence="7" type="ORF">ACFSQ3_08745</name>
</gene>
<keyword evidence="8" id="KW-1185">Reference proteome</keyword>
<keyword evidence="3" id="KW-0378">Hydrolase</keyword>
<evidence type="ECO:0000259" key="6">
    <source>
        <dbReference type="PROSITE" id="PS50249"/>
    </source>
</evidence>
<feature type="domain" description="MPN" evidence="6">
    <location>
        <begin position="38"/>
        <end position="163"/>
    </location>
</feature>
<proteinExistence type="predicted"/>
<dbReference type="PROSITE" id="PS50249">
    <property type="entry name" value="MPN"/>
    <property type="match status" value="1"/>
</dbReference>
<sequence length="163" mass="17988">MSTQSKTTDLKTLSPVYANELMLTYHQSAMLEDGTFKHVNSPYKVSQVLRKIWNAADLVIRESFYLLCFSNAADLIGYFKVADGGIDSVMVDTRLIFSAALLCRASSIIVAHNHPSGTLKPSEADHSITARIKAGADLLGITVNDHIILTENHFYSFNEHGDL</sequence>